<dbReference type="GO" id="GO:0005385">
    <property type="term" value="F:zinc ion transmembrane transporter activity"/>
    <property type="evidence" value="ECO:0000318"/>
    <property type="project" value="GO_Central"/>
</dbReference>
<evidence type="ECO:0000256" key="5">
    <source>
        <dbReference type="SAM" id="MobiDB-lite"/>
    </source>
</evidence>
<evidence type="ECO:0000256" key="6">
    <source>
        <dbReference type="SAM" id="Phobius"/>
    </source>
</evidence>
<keyword evidence="8" id="KW-1185">Reference proteome</keyword>
<protein>
    <submittedName>
        <fullName evidence="7">IAA-alanine resistance protein 1</fullName>
    </submittedName>
</protein>
<feature type="region of interest" description="Disordered" evidence="5">
    <location>
        <begin position="36"/>
        <end position="67"/>
    </location>
</feature>
<evidence type="ECO:0000256" key="4">
    <source>
        <dbReference type="ARBA" id="ARBA00023136"/>
    </source>
</evidence>
<dbReference type="GO" id="GO:0006882">
    <property type="term" value="P:intracellular zinc ion homeostasis"/>
    <property type="evidence" value="ECO:0000318"/>
    <property type="project" value="GO_Central"/>
</dbReference>
<evidence type="ECO:0000313" key="7">
    <source>
        <dbReference type="EMBL" id="KMZ73410.1"/>
    </source>
</evidence>
<dbReference type="EMBL" id="LFYR01000585">
    <property type="protein sequence ID" value="KMZ73410.1"/>
    <property type="molecule type" value="Genomic_DNA"/>
</dbReference>
<evidence type="ECO:0000256" key="3">
    <source>
        <dbReference type="ARBA" id="ARBA00022989"/>
    </source>
</evidence>
<dbReference type="AlphaFoldDB" id="A0A0K9PYU5"/>
<organism evidence="7 8">
    <name type="scientific">Zostera marina</name>
    <name type="common">Eelgrass</name>
    <dbReference type="NCBI Taxonomy" id="29655"/>
    <lineage>
        <taxon>Eukaryota</taxon>
        <taxon>Viridiplantae</taxon>
        <taxon>Streptophyta</taxon>
        <taxon>Embryophyta</taxon>
        <taxon>Tracheophyta</taxon>
        <taxon>Spermatophyta</taxon>
        <taxon>Magnoliopsida</taxon>
        <taxon>Liliopsida</taxon>
        <taxon>Zosteraceae</taxon>
        <taxon>Zostera</taxon>
    </lineage>
</organism>
<feature type="transmembrane region" description="Helical" evidence="6">
    <location>
        <begin position="447"/>
        <end position="466"/>
    </location>
</feature>
<dbReference type="PANTHER" id="PTHR16950">
    <property type="entry name" value="ZINC TRANSPORTER SLC39A7 HISTIDINE-RICH MEMBRANE PROTEIN KE4"/>
    <property type="match status" value="1"/>
</dbReference>
<feature type="transmembrane region" description="Helical" evidence="6">
    <location>
        <begin position="417"/>
        <end position="435"/>
    </location>
</feature>
<dbReference type="Proteomes" id="UP000036987">
    <property type="component" value="Unassembled WGS sequence"/>
</dbReference>
<dbReference type="Pfam" id="PF02535">
    <property type="entry name" value="Zip"/>
    <property type="match status" value="1"/>
</dbReference>
<comment type="caution">
    <text evidence="7">The sequence shown here is derived from an EMBL/GenBank/DDBJ whole genome shotgun (WGS) entry which is preliminary data.</text>
</comment>
<dbReference type="OMA" id="IWLHSIG"/>
<dbReference type="STRING" id="29655.A0A0K9PYU5"/>
<reference evidence="8" key="1">
    <citation type="journal article" date="2016" name="Nature">
        <title>The genome of the seagrass Zostera marina reveals angiosperm adaptation to the sea.</title>
        <authorList>
            <person name="Olsen J.L."/>
            <person name="Rouze P."/>
            <person name="Verhelst B."/>
            <person name="Lin Y.-C."/>
            <person name="Bayer T."/>
            <person name="Collen J."/>
            <person name="Dattolo E."/>
            <person name="De Paoli E."/>
            <person name="Dittami S."/>
            <person name="Maumus F."/>
            <person name="Michel G."/>
            <person name="Kersting A."/>
            <person name="Lauritano C."/>
            <person name="Lohaus R."/>
            <person name="Toepel M."/>
            <person name="Tonon T."/>
            <person name="Vanneste K."/>
            <person name="Amirebrahimi M."/>
            <person name="Brakel J."/>
            <person name="Bostroem C."/>
            <person name="Chovatia M."/>
            <person name="Grimwood J."/>
            <person name="Jenkins J.W."/>
            <person name="Jueterbock A."/>
            <person name="Mraz A."/>
            <person name="Stam W.T."/>
            <person name="Tice H."/>
            <person name="Bornberg-Bauer E."/>
            <person name="Green P.J."/>
            <person name="Pearson G.A."/>
            <person name="Procaccini G."/>
            <person name="Duarte C.M."/>
            <person name="Schmutz J."/>
            <person name="Reusch T.B.H."/>
            <person name="Van de Peer Y."/>
        </authorList>
    </citation>
    <scope>NUCLEOTIDE SEQUENCE [LARGE SCALE GENOMIC DNA]</scope>
    <source>
        <strain evidence="8">cv. Finnish</strain>
    </source>
</reference>
<feature type="transmembrane region" description="Helical" evidence="6">
    <location>
        <begin position="385"/>
        <end position="405"/>
    </location>
</feature>
<feature type="transmembrane region" description="Helical" evidence="6">
    <location>
        <begin position="198"/>
        <end position="214"/>
    </location>
</feature>
<keyword evidence="3 6" id="KW-1133">Transmembrane helix</keyword>
<accession>A0A0K9PYU5</accession>
<dbReference type="GO" id="GO:0071577">
    <property type="term" value="P:zinc ion transmembrane transport"/>
    <property type="evidence" value="ECO:0000318"/>
    <property type="project" value="GO_Central"/>
</dbReference>
<evidence type="ECO:0000256" key="1">
    <source>
        <dbReference type="ARBA" id="ARBA00004141"/>
    </source>
</evidence>
<evidence type="ECO:0000256" key="2">
    <source>
        <dbReference type="ARBA" id="ARBA00022692"/>
    </source>
</evidence>
<feature type="transmembrane region" description="Helical" evidence="6">
    <location>
        <begin position="112"/>
        <end position="138"/>
    </location>
</feature>
<dbReference type="PANTHER" id="PTHR16950:SF16">
    <property type="entry name" value="ZINC TRANSPORTER ZIP13"/>
    <property type="match status" value="1"/>
</dbReference>
<dbReference type="GO" id="GO:0016020">
    <property type="term" value="C:membrane"/>
    <property type="evidence" value="ECO:0007669"/>
    <property type="project" value="UniProtKB-SubCell"/>
</dbReference>
<dbReference type="InterPro" id="IPR003689">
    <property type="entry name" value="ZIP"/>
</dbReference>
<sequence length="467" mass="50838">MENAYSHLFLRITILISVTSFFFLSVNAQTANRVAGSGSPTFSDGDHHHEECHHHHHHHDHDHESSVSQRRMLPEELAEEEVLIRERSAEHRHENDHLEHHDHRQLSDLDMWVSAMGCSLLVSLASLICLIILPLLFWKGKPSKMVVDSLATFGAGAMLGDAFLHQLPHAFSGGHSHDHDYAEHDHHGESHSHSLQDLSVGLSVLFGIVLFLLVEKAVRYVEEFSGKGVHGCGHHHHINRRKLKDNKINGTTDKLLATSEGNLDDERNIQKDEKLKESGVLRKRISLNGSVADTKETDSANGDVSENKAPSGDVPSSSLVFGYLNLFSDGVHNFTDGMALGSAFLLYGSVGGWSRTLFLLAHEIPQEVGDFGILVRSGFSASKALFFNFLSALVALVGTALALLLGKDPGQSSLIEGFTAGGFIYIAVAGVLPEMNNSGSTTLKNTLIQLSSLLSGIGVALCISLAE</sequence>
<keyword evidence="2 6" id="KW-0812">Transmembrane</keyword>
<feature type="compositionally biased region" description="Basic and acidic residues" evidence="5">
    <location>
        <begin position="44"/>
        <end position="53"/>
    </location>
</feature>
<keyword evidence="4 6" id="KW-0472">Membrane</keyword>
<dbReference type="OrthoDB" id="200954at2759"/>
<comment type="subcellular location">
    <subcellularLocation>
        <location evidence="1">Membrane</location>
        <topology evidence="1">Multi-pass membrane protein</topology>
    </subcellularLocation>
</comment>
<feature type="region of interest" description="Disordered" evidence="5">
    <location>
        <begin position="292"/>
        <end position="313"/>
    </location>
</feature>
<name>A0A0K9PYU5_ZOSMR</name>
<proteinExistence type="predicted"/>
<gene>
    <name evidence="7" type="ORF">ZOSMA_14G01770</name>
</gene>
<evidence type="ECO:0000313" key="8">
    <source>
        <dbReference type="Proteomes" id="UP000036987"/>
    </source>
</evidence>